<keyword evidence="2" id="KW-1185">Reference proteome</keyword>
<reference evidence="1" key="1">
    <citation type="submission" date="2020-05" db="EMBL/GenBank/DDBJ databases">
        <title>Large-scale comparative analyses of tick genomes elucidate their genetic diversity and vector capacities.</title>
        <authorList>
            <person name="Jia N."/>
            <person name="Wang J."/>
            <person name="Shi W."/>
            <person name="Du L."/>
            <person name="Sun Y."/>
            <person name="Zhan W."/>
            <person name="Jiang J."/>
            <person name="Wang Q."/>
            <person name="Zhang B."/>
            <person name="Ji P."/>
            <person name="Sakyi L.B."/>
            <person name="Cui X."/>
            <person name="Yuan T."/>
            <person name="Jiang B."/>
            <person name="Yang W."/>
            <person name="Lam T.T.-Y."/>
            <person name="Chang Q."/>
            <person name="Ding S."/>
            <person name="Wang X."/>
            <person name="Zhu J."/>
            <person name="Ruan X."/>
            <person name="Zhao L."/>
            <person name="Wei J."/>
            <person name="Que T."/>
            <person name="Du C."/>
            <person name="Cheng J."/>
            <person name="Dai P."/>
            <person name="Han X."/>
            <person name="Huang E."/>
            <person name="Gao Y."/>
            <person name="Liu J."/>
            <person name="Shao H."/>
            <person name="Ye R."/>
            <person name="Li L."/>
            <person name="Wei W."/>
            <person name="Wang X."/>
            <person name="Wang C."/>
            <person name="Yang T."/>
            <person name="Huo Q."/>
            <person name="Li W."/>
            <person name="Guo W."/>
            <person name="Chen H."/>
            <person name="Zhou L."/>
            <person name="Ni X."/>
            <person name="Tian J."/>
            <person name="Zhou Y."/>
            <person name="Sheng Y."/>
            <person name="Liu T."/>
            <person name="Pan Y."/>
            <person name="Xia L."/>
            <person name="Li J."/>
            <person name="Zhao F."/>
            <person name="Cao W."/>
        </authorList>
    </citation>
    <scope>NUCLEOTIDE SEQUENCE</scope>
    <source>
        <strain evidence="1">Dsil-2018</strain>
    </source>
</reference>
<comment type="caution">
    <text evidence="1">The sequence shown here is derived from an EMBL/GenBank/DDBJ whole genome shotgun (WGS) entry which is preliminary data.</text>
</comment>
<protein>
    <submittedName>
        <fullName evidence="1">Uncharacterized protein</fullName>
    </submittedName>
</protein>
<proteinExistence type="predicted"/>
<dbReference type="EMBL" id="CM023479">
    <property type="protein sequence ID" value="KAH7975060.1"/>
    <property type="molecule type" value="Genomic_DNA"/>
</dbReference>
<organism evidence="1 2">
    <name type="scientific">Dermacentor silvarum</name>
    <name type="common">Tick</name>
    <dbReference type="NCBI Taxonomy" id="543639"/>
    <lineage>
        <taxon>Eukaryota</taxon>
        <taxon>Metazoa</taxon>
        <taxon>Ecdysozoa</taxon>
        <taxon>Arthropoda</taxon>
        <taxon>Chelicerata</taxon>
        <taxon>Arachnida</taxon>
        <taxon>Acari</taxon>
        <taxon>Parasitiformes</taxon>
        <taxon>Ixodida</taxon>
        <taxon>Ixodoidea</taxon>
        <taxon>Ixodidae</taxon>
        <taxon>Rhipicephalinae</taxon>
        <taxon>Dermacentor</taxon>
    </lineage>
</organism>
<name>A0ACB8DRU0_DERSI</name>
<accession>A0ACB8DRU0</accession>
<dbReference type="Proteomes" id="UP000821865">
    <property type="component" value="Chromosome 10"/>
</dbReference>
<evidence type="ECO:0000313" key="1">
    <source>
        <dbReference type="EMBL" id="KAH7975060.1"/>
    </source>
</evidence>
<gene>
    <name evidence="1" type="ORF">HPB49_023040</name>
</gene>
<sequence length="151" mass="17407">MHRVMCRVNGTKAGVIKAIDWDVDEVGLENEAGTFRCDCCIFTCASDAELAEHKRALLHVPGHRNCFRCHYCRVAFKHHDRLMVHLQKHTGSGSFDCFLCVRKFASEQNLLRHVKTVHGAPENFPCHLCPRKFTRKDNLLAHIRKHRTSRC</sequence>
<evidence type="ECO:0000313" key="2">
    <source>
        <dbReference type="Proteomes" id="UP000821865"/>
    </source>
</evidence>